<dbReference type="SUPFAM" id="SSF46894">
    <property type="entry name" value="C-terminal effector domain of the bipartite response regulators"/>
    <property type="match status" value="1"/>
</dbReference>
<dbReference type="Pfam" id="PF00196">
    <property type="entry name" value="GerE"/>
    <property type="match status" value="1"/>
</dbReference>
<evidence type="ECO:0000259" key="2">
    <source>
        <dbReference type="PROSITE" id="PS50043"/>
    </source>
</evidence>
<sequence>MEIIASASAIQQGRSAADSAAACDWGWAALMDEVAHGIVVIDFHGRVVQANRAARHQLELSAVVGCRQGQLEFALPESEAEMRRAIAKAMQGKRSLIELRAPDGLRLSMAVLPLRSPRFGEPTHAALFFARTSISDNVTLCLFARNHRLTPAEEEVLGILCQGLSAPQAARDLKVAVSTVRSHIRSICAKTRCNSVRELVTRIASLPAVGPALPRLPVH</sequence>
<dbReference type="CDD" id="cd06170">
    <property type="entry name" value="LuxR_C_like"/>
    <property type="match status" value="1"/>
</dbReference>
<dbReference type="InterPro" id="IPR000792">
    <property type="entry name" value="Tscrpt_reg_LuxR_C"/>
</dbReference>
<dbReference type="InterPro" id="IPR039420">
    <property type="entry name" value="WalR-like"/>
</dbReference>
<dbReference type="EMBL" id="CP010951">
    <property type="protein sequence ID" value="AMO23508.1"/>
    <property type="molecule type" value="Genomic_DNA"/>
</dbReference>
<accession>A0A127JTZ5</accession>
<dbReference type="Pfam" id="PF08448">
    <property type="entry name" value="PAS_4"/>
    <property type="match status" value="1"/>
</dbReference>
<dbReference type="SMART" id="SM00421">
    <property type="entry name" value="HTH_LUXR"/>
    <property type="match status" value="1"/>
</dbReference>
<evidence type="ECO:0000313" key="3">
    <source>
        <dbReference type="EMBL" id="AMO23508.1"/>
    </source>
</evidence>
<dbReference type="InterPro" id="IPR016032">
    <property type="entry name" value="Sig_transdc_resp-reg_C-effctor"/>
</dbReference>
<dbReference type="PRINTS" id="PR00038">
    <property type="entry name" value="HTHLUXR"/>
</dbReference>
<reference evidence="3 4" key="1">
    <citation type="journal article" date="2014" name="Int. J. Syst. Evol. Microbiol.">
        <title>Ramlibacter solisilvae sp. nov., isolated from forest soil, and emended description of the genus Ramlibacter.</title>
        <authorList>
            <person name="Lee H.J."/>
            <person name="Lee S.H."/>
            <person name="Lee S.S."/>
            <person name="Lee J.S."/>
            <person name="Kim Y."/>
            <person name="Kim S.C."/>
            <person name="Jeon C.O."/>
        </authorList>
    </citation>
    <scope>NUCLEOTIDE SEQUENCE [LARGE SCALE GENOMIC DNA]</scope>
    <source>
        <strain evidence="3 4">5-10</strain>
    </source>
</reference>
<gene>
    <name evidence="3" type="ORF">UC35_12160</name>
</gene>
<dbReference type="PANTHER" id="PTHR43214">
    <property type="entry name" value="TWO-COMPONENT RESPONSE REGULATOR"/>
    <property type="match status" value="1"/>
</dbReference>
<feature type="domain" description="HTH luxR-type" evidence="2">
    <location>
        <begin position="142"/>
        <end position="207"/>
    </location>
</feature>
<keyword evidence="4" id="KW-1185">Reference proteome</keyword>
<dbReference type="GO" id="GO:0003677">
    <property type="term" value="F:DNA binding"/>
    <property type="evidence" value="ECO:0007669"/>
    <property type="project" value="UniProtKB-KW"/>
</dbReference>
<dbReference type="AlphaFoldDB" id="A0A127JTZ5"/>
<name>A0A127JTZ5_9BURK</name>
<dbReference type="Gene3D" id="3.30.450.20">
    <property type="entry name" value="PAS domain"/>
    <property type="match status" value="1"/>
</dbReference>
<dbReference type="GO" id="GO:0006355">
    <property type="term" value="P:regulation of DNA-templated transcription"/>
    <property type="evidence" value="ECO:0007669"/>
    <property type="project" value="InterPro"/>
</dbReference>
<keyword evidence="1" id="KW-0238">DNA-binding</keyword>
<dbReference type="Proteomes" id="UP000070433">
    <property type="component" value="Chromosome"/>
</dbReference>
<organism evidence="3 4">
    <name type="scientific">Ramlibacter tataouinensis</name>
    <dbReference type="NCBI Taxonomy" id="94132"/>
    <lineage>
        <taxon>Bacteria</taxon>
        <taxon>Pseudomonadati</taxon>
        <taxon>Pseudomonadota</taxon>
        <taxon>Betaproteobacteria</taxon>
        <taxon>Burkholderiales</taxon>
        <taxon>Comamonadaceae</taxon>
        <taxon>Ramlibacter</taxon>
    </lineage>
</organism>
<evidence type="ECO:0000256" key="1">
    <source>
        <dbReference type="ARBA" id="ARBA00023125"/>
    </source>
</evidence>
<proteinExistence type="predicted"/>
<evidence type="ECO:0000313" key="4">
    <source>
        <dbReference type="Proteomes" id="UP000070433"/>
    </source>
</evidence>
<dbReference type="CDD" id="cd00130">
    <property type="entry name" value="PAS"/>
    <property type="match status" value="1"/>
</dbReference>
<dbReference type="InterPro" id="IPR036388">
    <property type="entry name" value="WH-like_DNA-bd_sf"/>
</dbReference>
<dbReference type="InterPro" id="IPR000014">
    <property type="entry name" value="PAS"/>
</dbReference>
<dbReference type="SUPFAM" id="SSF55785">
    <property type="entry name" value="PYP-like sensor domain (PAS domain)"/>
    <property type="match status" value="1"/>
</dbReference>
<dbReference type="Gene3D" id="1.10.10.10">
    <property type="entry name" value="Winged helix-like DNA-binding domain superfamily/Winged helix DNA-binding domain"/>
    <property type="match status" value="1"/>
</dbReference>
<dbReference type="PROSITE" id="PS50043">
    <property type="entry name" value="HTH_LUXR_2"/>
    <property type="match status" value="1"/>
</dbReference>
<protein>
    <recommendedName>
        <fullName evidence="2">HTH luxR-type domain-containing protein</fullName>
    </recommendedName>
</protein>
<dbReference type="InterPro" id="IPR013656">
    <property type="entry name" value="PAS_4"/>
</dbReference>
<dbReference type="InterPro" id="IPR035965">
    <property type="entry name" value="PAS-like_dom_sf"/>
</dbReference>